<feature type="transmembrane region" description="Helical" evidence="6">
    <location>
        <begin position="255"/>
        <end position="279"/>
    </location>
</feature>
<dbReference type="HOGENOM" id="CLU_387292_0_0_11"/>
<feature type="transmembrane region" description="Helical" evidence="6">
    <location>
        <begin position="657"/>
        <end position="675"/>
    </location>
</feature>
<feature type="transmembrane region" description="Helical" evidence="6">
    <location>
        <begin position="599"/>
        <end position="620"/>
    </location>
</feature>
<evidence type="ECO:0000313" key="8">
    <source>
        <dbReference type="EMBL" id="ACZ29898.1"/>
    </source>
</evidence>
<reference evidence="8 9" key="2">
    <citation type="journal article" date="2010" name="Stand. Genomic Sci.">
        <title>Complete genome sequence of Xylanimonas cellulosilytica type strain (XIL07).</title>
        <authorList>
            <person name="Foster B."/>
            <person name="Pukall R."/>
            <person name="Abt B."/>
            <person name="Nolan M."/>
            <person name="Glavina Del Rio T."/>
            <person name="Chen F."/>
            <person name="Lucas S."/>
            <person name="Tice H."/>
            <person name="Pitluck S."/>
            <person name="Cheng J.-F."/>
            <person name="Chertkov O."/>
            <person name="Brettin T."/>
            <person name="Han C."/>
            <person name="Detter J.C."/>
            <person name="Bruce D."/>
            <person name="Goodwin L."/>
            <person name="Ivanova N."/>
            <person name="Mavromatis K."/>
            <person name="Pati A."/>
            <person name="Mikhailova N."/>
            <person name="Chen A."/>
            <person name="Palaniappan K."/>
            <person name="Land M."/>
            <person name="Hauser L."/>
            <person name="Chang Y.-J."/>
            <person name="Jeffries C.D."/>
            <person name="Chain P."/>
            <person name="Rohde M."/>
            <person name="Goeker M."/>
            <person name="Bristow J."/>
            <person name="Eisen J.A."/>
            <person name="Markowitz V."/>
            <person name="Hugenholtz P."/>
            <person name="Kyrpides N.C."/>
            <person name="Klenk H.-P."/>
            <person name="Lapidus A."/>
        </authorList>
    </citation>
    <scope>NUCLEOTIDE SEQUENCE [LARGE SCALE GENOMIC DNA]</scope>
    <source>
        <strain evidence="9">DSM 15894 / CECT 5975 / LMG 20990 / XIL07</strain>
    </source>
</reference>
<feature type="transmembrane region" description="Helical" evidence="6">
    <location>
        <begin position="207"/>
        <end position="227"/>
    </location>
</feature>
<dbReference type="Pfam" id="PF02687">
    <property type="entry name" value="FtsX"/>
    <property type="match status" value="1"/>
</dbReference>
<feature type="transmembrane region" description="Helical" evidence="6">
    <location>
        <begin position="420"/>
        <end position="439"/>
    </location>
</feature>
<feature type="transmembrane region" description="Helical" evidence="6">
    <location>
        <begin position="687"/>
        <end position="707"/>
    </location>
</feature>
<keyword evidence="5 6" id="KW-0472">Membrane</keyword>
<gene>
    <name evidence="8" type="ordered locus">Xcel_0866</name>
</gene>
<dbReference type="AlphaFoldDB" id="D1BY55"/>
<dbReference type="OrthoDB" id="5143819at2"/>
<dbReference type="eggNOG" id="COG0577">
    <property type="taxonomic scope" value="Bacteria"/>
</dbReference>
<evidence type="ECO:0000256" key="2">
    <source>
        <dbReference type="ARBA" id="ARBA00022475"/>
    </source>
</evidence>
<keyword evidence="3 6" id="KW-0812">Transmembrane</keyword>
<dbReference type="GO" id="GO:0005886">
    <property type="term" value="C:plasma membrane"/>
    <property type="evidence" value="ECO:0007669"/>
    <property type="project" value="UniProtKB-SubCell"/>
</dbReference>
<organism evidence="8 9">
    <name type="scientific">Xylanimonas cellulosilytica (strain DSM 15894 / JCM 12276 / CECT 5975 / KCTC 9989 / LMG 20990 / NBRC 107835 / XIL07)</name>
    <dbReference type="NCBI Taxonomy" id="446471"/>
    <lineage>
        <taxon>Bacteria</taxon>
        <taxon>Bacillati</taxon>
        <taxon>Actinomycetota</taxon>
        <taxon>Actinomycetes</taxon>
        <taxon>Micrococcales</taxon>
        <taxon>Promicromonosporaceae</taxon>
        <taxon>Xylanimonas</taxon>
    </lineage>
</organism>
<feature type="transmembrane region" description="Helical" evidence="6">
    <location>
        <begin position="369"/>
        <end position="390"/>
    </location>
</feature>
<feature type="transmembrane region" description="Helical" evidence="6">
    <location>
        <begin position="341"/>
        <end position="363"/>
    </location>
</feature>
<evidence type="ECO:0000259" key="7">
    <source>
        <dbReference type="Pfam" id="PF02687"/>
    </source>
</evidence>
<evidence type="ECO:0000256" key="5">
    <source>
        <dbReference type="ARBA" id="ARBA00023136"/>
    </source>
</evidence>
<keyword evidence="9" id="KW-1185">Reference proteome</keyword>
<protein>
    <recommendedName>
        <fullName evidence="7">ABC3 transporter permease C-terminal domain-containing protein</fullName>
    </recommendedName>
</protein>
<feature type="domain" description="ABC3 transporter permease C-terminal" evidence="7">
    <location>
        <begin position="211"/>
        <end position="317"/>
    </location>
</feature>
<dbReference type="Proteomes" id="UP000002255">
    <property type="component" value="Chromosome"/>
</dbReference>
<keyword evidence="4 6" id="KW-1133">Transmembrane helix</keyword>
<dbReference type="InterPro" id="IPR003838">
    <property type="entry name" value="ABC3_permease_C"/>
</dbReference>
<reference evidence="9" key="1">
    <citation type="submission" date="2009-11" db="EMBL/GenBank/DDBJ databases">
        <title>The complete chromosome of Xylanimonas cellulosilytica DSM 15894.</title>
        <authorList>
            <consortium name="US DOE Joint Genome Institute (JGI-PGF)"/>
            <person name="Lucas S."/>
            <person name="Copeland A."/>
            <person name="Lapidus A."/>
            <person name="Glavina del Rio T."/>
            <person name="Dalin E."/>
            <person name="Tice H."/>
            <person name="Bruce D."/>
            <person name="Goodwin L."/>
            <person name="Pitluck S."/>
            <person name="Kyrpides N."/>
            <person name="Mavromatis K."/>
            <person name="Ivanova N."/>
            <person name="Mikhailova N."/>
            <person name="Foster B."/>
            <person name="Clum A."/>
            <person name="Brettin T."/>
            <person name="Detter J.C."/>
            <person name="Han C."/>
            <person name="Larimer F."/>
            <person name="Land M."/>
            <person name="Hauser L."/>
            <person name="Markowitz V."/>
            <person name="Cheng J.F."/>
            <person name="Hugenholtz P."/>
            <person name="Woyke T."/>
            <person name="Wu D."/>
            <person name="Gehrich-Schroeter G."/>
            <person name="Schneider S."/>
            <person name="Pukall S.R."/>
            <person name="Klenk H.P."/>
            <person name="Eisen J.A."/>
        </authorList>
    </citation>
    <scope>NUCLEOTIDE SEQUENCE [LARGE SCALE GENOMIC DNA]</scope>
    <source>
        <strain evidence="9">DSM 15894 / CECT 5975 / LMG 20990 / XIL07</strain>
    </source>
</reference>
<evidence type="ECO:0000313" key="9">
    <source>
        <dbReference type="Proteomes" id="UP000002255"/>
    </source>
</evidence>
<evidence type="ECO:0000256" key="3">
    <source>
        <dbReference type="ARBA" id="ARBA00022692"/>
    </source>
</evidence>
<feature type="transmembrane region" description="Helical" evidence="6">
    <location>
        <begin position="299"/>
        <end position="320"/>
    </location>
</feature>
<dbReference type="EMBL" id="CP001821">
    <property type="protein sequence ID" value="ACZ29898.1"/>
    <property type="molecule type" value="Genomic_DNA"/>
</dbReference>
<evidence type="ECO:0000256" key="6">
    <source>
        <dbReference type="SAM" id="Phobius"/>
    </source>
</evidence>
<keyword evidence="2" id="KW-1003">Cell membrane</keyword>
<feature type="transmembrane region" description="Helical" evidence="6">
    <location>
        <begin position="27"/>
        <end position="50"/>
    </location>
</feature>
<sequence>MRRTSTSSHPVAVTAALLRSGNRGVRIAYAVTAVAACLTAMVLTLATGIVGNAFTVLEVRADRTPAWAQHEPDAVADIVMRGPLWGNEQFPLIWVQPNDAAVPPPPGLRAWPAPGEVVVSPGLAARPEIIEGLGLRVSDAGTGTDGAIGDEGVITRSELMAYAAPPPGRDLGPDGARYSISGFGLPLGDDRALLIETDPDFPEPVPAMIGVLLFLVVPATAVLLAALHMRSNVRQRRARTLLLLGFRRKQVRRHLLQETLTITAPAALGGTVLMAGILTRVTSVPGTGWTLAPGVLSPAPGLLAIAFAAVVAAASLATLGTRVPTDATPTRVSMEAPPRVAGIYSVAAGVALVALLVIIGLTAPVWGRYVMWPILLAACVIWPGLTAAAVRGIGAVRARRAHRVEDELSGRQLSHQSGTLAALVGPVGQIVVLVAVVLASTAQAVDSGLAAPVHAGSQVIAVSWRDPRPGDVDTFTRALTTASTSTPGAPDPDTLPAIPWIAETPVARTCSDVARFLDRSPTDCDGEQNLPDGLSEEWERVVGTKIRVDPQAVWEAVPPAADVLVRGASTAEVYAVAQSMFTAPDVSWVNLSLDMAQALARWLTAGVMAAMTLLALAVLVRFTDLAASAGTGRARLERTGITATHARTVRESVTRTALLTSTTLAATFAMLFIWAGQQADVTTIRTLTWLAVYTLVTGVSLTILTVITRHGRT</sequence>
<evidence type="ECO:0000256" key="4">
    <source>
        <dbReference type="ARBA" id="ARBA00022989"/>
    </source>
</evidence>
<evidence type="ECO:0000256" key="1">
    <source>
        <dbReference type="ARBA" id="ARBA00004651"/>
    </source>
</evidence>
<comment type="subcellular location">
    <subcellularLocation>
        <location evidence="1">Cell membrane</location>
        <topology evidence="1">Multi-pass membrane protein</topology>
    </subcellularLocation>
</comment>
<accession>D1BY55</accession>
<dbReference type="KEGG" id="xce:Xcel_0866"/>
<name>D1BY55_XYLCX</name>
<proteinExistence type="predicted"/>
<dbReference type="STRING" id="446471.Xcel_0866"/>